<dbReference type="Pfam" id="PF04350">
    <property type="entry name" value="PilO"/>
    <property type="match status" value="1"/>
</dbReference>
<feature type="coiled-coil region" evidence="1">
    <location>
        <begin position="52"/>
        <end position="103"/>
    </location>
</feature>
<dbReference type="InterPro" id="IPR014717">
    <property type="entry name" value="Transl_elong_EF1B/ribsomal_bS6"/>
</dbReference>
<dbReference type="PANTHER" id="PTHR39555">
    <property type="entry name" value="FIMBRIAL ASSEMBLY PROTEIN PILO-LIKE PROTEIN-RELATED"/>
    <property type="match status" value="1"/>
</dbReference>
<proteinExistence type="predicted"/>
<sequence>MANLNELVEQLQGFDVSALDWERVGVWPLGGRIFIWVAAVVVIIVGTFFGVVKDKNAQLESAERSEVTLKKDFEGKAFEAANLDKYRKQIAEMEDSFEALKKQLPDDTEVPDLVDDIDEKGTQSRLVIESVKLQPEKPAEFYIELPINIKVSGGYHEFGAFVSGIAGMPRIVTLHDFSIKRDGDKNGSNLSMDVVAKTYRYKDQE</sequence>
<keyword evidence="1" id="KW-0175">Coiled coil</keyword>
<dbReference type="GO" id="GO:0043107">
    <property type="term" value="P:type IV pilus-dependent motility"/>
    <property type="evidence" value="ECO:0007669"/>
    <property type="project" value="InterPro"/>
</dbReference>
<keyword evidence="2" id="KW-1133">Transmembrane helix</keyword>
<dbReference type="KEGG" id="marq:MARGE09_P0268"/>
<dbReference type="Proteomes" id="UP001320119">
    <property type="component" value="Chromosome"/>
</dbReference>
<dbReference type="AlphaFoldDB" id="A0AAN1WEE0"/>
<dbReference type="Gene3D" id="1.10.287.540">
    <property type="entry name" value="Helix hairpin bin"/>
    <property type="match status" value="1"/>
</dbReference>
<keyword evidence="4" id="KW-1185">Reference proteome</keyword>
<organism evidence="3 4">
    <name type="scientific">Marinagarivorans cellulosilyticus</name>
    <dbReference type="NCBI Taxonomy" id="2721545"/>
    <lineage>
        <taxon>Bacteria</taxon>
        <taxon>Pseudomonadati</taxon>
        <taxon>Pseudomonadota</taxon>
        <taxon>Gammaproteobacteria</taxon>
        <taxon>Cellvibrionales</taxon>
        <taxon>Cellvibrionaceae</taxon>
        <taxon>Marinagarivorans</taxon>
    </lineage>
</organism>
<dbReference type="PIRSF" id="PIRSF016482">
    <property type="entry name" value="PilO"/>
    <property type="match status" value="1"/>
</dbReference>
<gene>
    <name evidence="3" type="ORF">MARGE09_P0268</name>
</gene>
<dbReference type="Gene3D" id="3.30.70.60">
    <property type="match status" value="1"/>
</dbReference>
<dbReference type="GO" id="GO:0043683">
    <property type="term" value="P:type IV pilus assembly"/>
    <property type="evidence" value="ECO:0007669"/>
    <property type="project" value="InterPro"/>
</dbReference>
<feature type="transmembrane region" description="Helical" evidence="2">
    <location>
        <begin position="33"/>
        <end position="52"/>
    </location>
</feature>
<protein>
    <submittedName>
        <fullName evidence="3">Type IV pilus assembly protein PilO</fullName>
    </submittedName>
</protein>
<evidence type="ECO:0000256" key="2">
    <source>
        <dbReference type="SAM" id="Phobius"/>
    </source>
</evidence>
<dbReference type="RefSeq" id="WP_236985576.1">
    <property type="nucleotide sequence ID" value="NZ_AP023086.1"/>
</dbReference>
<evidence type="ECO:0000313" key="4">
    <source>
        <dbReference type="Proteomes" id="UP001320119"/>
    </source>
</evidence>
<name>A0AAN1WEE0_9GAMM</name>
<dbReference type="PANTHER" id="PTHR39555:SF1">
    <property type="entry name" value="TYPE IV PILUS INNER MEMBRANE COMPONENT PILO"/>
    <property type="match status" value="1"/>
</dbReference>
<accession>A0AAN1WEE0</accession>
<dbReference type="InterPro" id="IPR007445">
    <property type="entry name" value="PilO"/>
</dbReference>
<evidence type="ECO:0000256" key="1">
    <source>
        <dbReference type="SAM" id="Coils"/>
    </source>
</evidence>
<keyword evidence="2" id="KW-0812">Transmembrane</keyword>
<evidence type="ECO:0000313" key="3">
    <source>
        <dbReference type="EMBL" id="BCD96069.1"/>
    </source>
</evidence>
<keyword evidence="2" id="KW-0472">Membrane</keyword>
<reference evidence="3 4" key="1">
    <citation type="journal article" date="2022" name="IScience">
        <title>An ultrasensitive nanofiber-based assay for enzymatic hydrolysis and deep-sea microbial degradation of cellulose.</title>
        <authorList>
            <person name="Tsudome M."/>
            <person name="Tachioka M."/>
            <person name="Miyazaki M."/>
            <person name="Uchimura K."/>
            <person name="Tsuda M."/>
            <person name="Takaki Y."/>
            <person name="Deguchi S."/>
        </authorList>
    </citation>
    <scope>NUCLEOTIDE SEQUENCE [LARGE SCALE GENOMIC DNA]</scope>
    <source>
        <strain evidence="3 4">GE09</strain>
    </source>
</reference>
<dbReference type="EMBL" id="AP023086">
    <property type="protein sequence ID" value="BCD96069.1"/>
    <property type="molecule type" value="Genomic_DNA"/>
</dbReference>